<keyword evidence="2" id="KW-1185">Reference proteome</keyword>
<dbReference type="AlphaFoldDB" id="A0A1I2TDM3"/>
<organism evidence="1 2">
    <name type="scientific">Halopelagius inordinatus</name>
    <dbReference type="NCBI Taxonomy" id="553467"/>
    <lineage>
        <taxon>Archaea</taxon>
        <taxon>Methanobacteriati</taxon>
        <taxon>Methanobacteriota</taxon>
        <taxon>Stenosarchaea group</taxon>
        <taxon>Halobacteria</taxon>
        <taxon>Halobacteriales</taxon>
        <taxon>Haloferacaceae</taxon>
    </lineage>
</organism>
<gene>
    <name evidence="1" type="ORF">SAMN04488063_2642</name>
</gene>
<accession>A0A1I2TDM3</accession>
<dbReference type="Proteomes" id="UP000198876">
    <property type="component" value="Unassembled WGS sequence"/>
</dbReference>
<dbReference type="EMBL" id="FOOQ01000002">
    <property type="protein sequence ID" value="SFG62895.1"/>
    <property type="molecule type" value="Genomic_DNA"/>
</dbReference>
<evidence type="ECO:0000313" key="1">
    <source>
        <dbReference type="EMBL" id="SFG62895.1"/>
    </source>
</evidence>
<evidence type="ECO:0000313" key="2">
    <source>
        <dbReference type="Proteomes" id="UP000198876"/>
    </source>
</evidence>
<sequence>MILQAGLSGFPVMEVTPIVSGLVGAVGGHEWRRYREQQRKAETEVEDWFDDCQNLASRGNQTVYRAGLRSEIGYDAILGDLSDFSDQLYVKARNYPEGVPDEAANHVGTLSELYSKASSVAEVNSQKQGIEILTELFEMAQRESYPEMDFTELMNNAGDMSDGFGHLLAALNDNGVTTEEFAETVEDIFEEWDSEDFAFFMTYADIGEIVQLVMRLFLQMVSQLSDMTYEYLEEQKQELI</sequence>
<protein>
    <submittedName>
        <fullName evidence="1">Uncharacterized protein</fullName>
    </submittedName>
</protein>
<dbReference type="RefSeq" id="WP_143095502.1">
    <property type="nucleotide sequence ID" value="NZ_FOOQ01000002.1"/>
</dbReference>
<proteinExistence type="predicted"/>
<name>A0A1I2TDM3_9EURY</name>
<reference evidence="2" key="1">
    <citation type="submission" date="2016-10" db="EMBL/GenBank/DDBJ databases">
        <authorList>
            <person name="Varghese N."/>
            <person name="Submissions S."/>
        </authorList>
    </citation>
    <scope>NUCLEOTIDE SEQUENCE [LARGE SCALE GENOMIC DNA]</scope>
    <source>
        <strain evidence="2">CGMCC 1.7739</strain>
    </source>
</reference>